<dbReference type="PROSITE" id="PS50067">
    <property type="entry name" value="KINESIN_MOTOR_2"/>
    <property type="match status" value="1"/>
</dbReference>
<feature type="region of interest" description="Disordered" evidence="5">
    <location>
        <begin position="477"/>
        <end position="514"/>
    </location>
</feature>
<dbReference type="InterPro" id="IPR027417">
    <property type="entry name" value="P-loop_NTPase"/>
</dbReference>
<sequence>MGPPKGSIGSSHRGLNDAPGLNFAEPSLDTTDTVQQLLSIAAGDFSSIPAAEGLNTAPNSAGGPAKSGAADVSEHAFGASMAPFSSSANIARTASGGGETRSTTPTTAAAPVGPCSVSPSASTLSRAASTWNEVSVPNAMLDRSCRGGATSTLTNAEAGAFYLTALVAQALRLEDYWVHLGHQIEVDQHVEFIQYCAREGFGALKTMHLLNWWRQYRSLVRGDADVSAETPIAPLLLSDGNPQRNIPPSHFHSGNASCGSAGGGEHGSAGGSALSHGKEGSGGRASKKGRRLSAITAAGATPSSEQDDLAGTVASLAAAVPTPLLYATHAEALHGELQRFVQWELEHEWAWRQVPREPVVSAAVALTQPRSTSLSGGPMRSISGMTAAGNIFLTKDELDGFLQFVVEEDLLSHTALHMCVTSHAQQPMSTLSPSARAPVCFSVQVETPMPVLPLRDATRLSALQRSSCSGNISTLSATRDEVAGGDATVGGAATPQQSPRPTSASGHGKPLTVPPTAMETLRAEQAKEAAAYRAAYEEELAQTAAHQRAEQHAADIHLFFEKPRTNEAVQAVYASIEDALAARQHRILQRVVALERALGLSTPSAESGRNTDGPSSISAVATTGPSTASVVPLPPPPPPTRVKAAVRVRPLMETEMAPAPSASPPTQLQGDCHMRDTGGTKSSYSEVIRVVTAAGRLTRPMSSPYMLEVLRPPAGGAGHGRSAHRPSMPTRQSPPHSLGNGGGGGGGSSETARVYAFDYCAGPSTTQEEFFDMLEMPALCEAALAGEVVTVLCFGQTGSGKTYSLSGRTLPAPATAGPVSDAPTPLVAEDGLQYQAVHYIARRLKELRRTSRKLKSKRRDSDGAGKGSADRGDDGGVSGASVGASASAATVVTAKCSYVELYQESLYDLLQPDGGDGVRCRWSAAASSFFVEGSLMVECRGREDFLLVLREGQRNRQRGSHALNLDSSRSHVVFTVFFEVRDEAAAATSAEGVDSDGAPSSSPPPGASAPLSSIRYGRLVFVDLAGSERLKKTLSASNAEAGSINKSLFTLGRVLELLSASPPAPSDAMPPAKASTQPPPFIPYRSSVLTQLLMHSLDGHGRTVMVACVSPSALHLEESLRTLHYAERARHIRATPVVHVDAATQARMALEEKVQELRKENALLRRALGLPRVGKLQDGQVEARLEELHRAWAAAQFATPPHEVPPRSAAAPPRLSSTPRKGSPPQQRRATRVSPSRPAVPFVSNGATAASGAVDLRTSSPQTVVMSSTESEADDGSPSATGNADLPSSVPRAAAVSILDLLEALPDTRSMHT</sequence>
<feature type="region of interest" description="Disordered" evidence="5">
    <location>
        <begin position="988"/>
        <end position="1010"/>
    </location>
</feature>
<evidence type="ECO:0000256" key="1">
    <source>
        <dbReference type="ARBA" id="ARBA00022741"/>
    </source>
</evidence>
<gene>
    <name evidence="7" type="ORF">CGC21_24470</name>
</gene>
<dbReference type="VEuPathDB" id="TriTrypDB:LdBPK_060180.1"/>
<evidence type="ECO:0000256" key="2">
    <source>
        <dbReference type="ARBA" id="ARBA00022840"/>
    </source>
</evidence>
<feature type="compositionally biased region" description="Basic and acidic residues" evidence="5">
    <location>
        <begin position="859"/>
        <end position="874"/>
    </location>
</feature>
<feature type="compositionally biased region" description="Polar residues" evidence="5">
    <location>
        <begin position="601"/>
        <end position="624"/>
    </location>
</feature>
<dbReference type="VEuPathDB" id="TriTrypDB:LDHU3_06.0230"/>
<dbReference type="SMART" id="SM00129">
    <property type="entry name" value="KISc"/>
    <property type="match status" value="1"/>
</dbReference>
<evidence type="ECO:0000313" key="8">
    <source>
        <dbReference type="Proteomes" id="UP000318447"/>
    </source>
</evidence>
<feature type="region of interest" description="Disordered" evidence="5">
    <location>
        <begin position="1198"/>
        <end position="1289"/>
    </location>
</feature>
<feature type="region of interest" description="Disordered" evidence="5">
    <location>
        <begin position="1"/>
        <end position="27"/>
    </location>
</feature>
<evidence type="ECO:0000256" key="3">
    <source>
        <dbReference type="PROSITE-ProRule" id="PRU00283"/>
    </source>
</evidence>
<keyword evidence="1 3" id="KW-0547">Nucleotide-binding</keyword>
<comment type="caution">
    <text evidence="7">The sequence shown here is derived from an EMBL/GenBank/DDBJ whole genome shotgun (WGS) entry which is preliminary data.</text>
</comment>
<feature type="compositionally biased region" description="Low complexity" evidence="5">
    <location>
        <begin position="484"/>
        <end position="494"/>
    </location>
</feature>
<dbReference type="InterPro" id="IPR019821">
    <property type="entry name" value="Kinesin_motor_CS"/>
</dbReference>
<organism evidence="7 8">
    <name type="scientific">Leishmania donovani</name>
    <dbReference type="NCBI Taxonomy" id="5661"/>
    <lineage>
        <taxon>Eukaryota</taxon>
        <taxon>Discoba</taxon>
        <taxon>Euglenozoa</taxon>
        <taxon>Kinetoplastea</taxon>
        <taxon>Metakinetoplastina</taxon>
        <taxon>Trypanosomatida</taxon>
        <taxon>Trypanosomatidae</taxon>
        <taxon>Leishmaniinae</taxon>
        <taxon>Leishmania</taxon>
    </lineage>
</organism>
<dbReference type="Pfam" id="PF00225">
    <property type="entry name" value="Kinesin"/>
    <property type="match status" value="1"/>
</dbReference>
<protein>
    <submittedName>
        <fullName evidence="7">Kinesin motor domain family protein</fullName>
    </submittedName>
</protein>
<dbReference type="InterPro" id="IPR036961">
    <property type="entry name" value="Kinesin_motor_dom_sf"/>
</dbReference>
<feature type="compositionally biased region" description="Polar residues" evidence="5">
    <location>
        <begin position="495"/>
        <end position="505"/>
    </location>
</feature>
<feature type="region of interest" description="Disordered" evidence="5">
    <location>
        <begin position="90"/>
        <end position="115"/>
    </location>
</feature>
<dbReference type="GO" id="GO:0005524">
    <property type="term" value="F:ATP binding"/>
    <property type="evidence" value="ECO:0007669"/>
    <property type="project" value="UniProtKB-UniRule"/>
</dbReference>
<dbReference type="PROSITE" id="PS00411">
    <property type="entry name" value="KINESIN_MOTOR_1"/>
    <property type="match status" value="1"/>
</dbReference>
<dbReference type="GO" id="GO:0005875">
    <property type="term" value="C:microtubule associated complex"/>
    <property type="evidence" value="ECO:0007669"/>
    <property type="project" value="TreeGrafter"/>
</dbReference>
<accession>A0A504YB57</accession>
<dbReference type="InterPro" id="IPR027640">
    <property type="entry name" value="Kinesin-like_fam"/>
</dbReference>
<dbReference type="PANTHER" id="PTHR47969">
    <property type="entry name" value="CHROMOSOME-ASSOCIATED KINESIN KIF4A-RELATED"/>
    <property type="match status" value="1"/>
</dbReference>
<reference evidence="8" key="1">
    <citation type="submission" date="2019-02" db="EMBL/GenBank/DDBJ databases">
        <title>FDA dAtabase for Regulatory Grade micrObial Sequences (FDA-ARGOS): Supporting development and validation of Infectious Disease Dx tests.</title>
        <authorList>
            <person name="Duncan R."/>
            <person name="Fisher C."/>
            <person name="Tallon L."/>
            <person name="Sadzewicz L."/>
            <person name="Sengamalay N."/>
            <person name="Ott S."/>
            <person name="Godinez A."/>
            <person name="Nagaraj S."/>
            <person name="Vavikolanu K."/>
            <person name="Nadendla S."/>
            <person name="Aluvathingal J."/>
            <person name="Sichtig H."/>
        </authorList>
    </citation>
    <scope>NUCLEOTIDE SEQUENCE [LARGE SCALE GENOMIC DNA]</scope>
    <source>
        <strain evidence="8">FDAARGOS_361</strain>
    </source>
</reference>
<dbReference type="VEuPathDB" id="TriTrypDB:LdCL_060006700"/>
<feature type="compositionally biased region" description="Polar residues" evidence="5">
    <location>
        <begin position="1257"/>
        <end position="1270"/>
    </location>
</feature>
<feature type="domain" description="Kinesin motor" evidence="6">
    <location>
        <begin position="641"/>
        <end position="1132"/>
    </location>
</feature>
<keyword evidence="4" id="KW-0175">Coiled coil</keyword>
<feature type="coiled-coil region" evidence="4">
    <location>
        <begin position="1140"/>
        <end position="1167"/>
    </location>
</feature>
<dbReference type="Gene3D" id="3.40.850.10">
    <property type="entry name" value="Kinesin motor domain"/>
    <property type="match status" value="1"/>
</dbReference>
<dbReference type="EMBL" id="RHLC01000039">
    <property type="protein sequence ID" value="TPP54887.1"/>
    <property type="molecule type" value="Genomic_DNA"/>
</dbReference>
<evidence type="ECO:0000259" key="6">
    <source>
        <dbReference type="PROSITE" id="PS50067"/>
    </source>
</evidence>
<dbReference type="GO" id="GO:0007052">
    <property type="term" value="P:mitotic spindle organization"/>
    <property type="evidence" value="ECO:0007669"/>
    <property type="project" value="TreeGrafter"/>
</dbReference>
<feature type="region of interest" description="Disordered" evidence="5">
    <location>
        <begin position="236"/>
        <end position="291"/>
    </location>
</feature>
<proteinExistence type="inferred from homology"/>
<evidence type="ECO:0000313" key="7">
    <source>
        <dbReference type="EMBL" id="TPP54887.1"/>
    </source>
</evidence>
<dbReference type="VEuPathDB" id="TriTrypDB:LdCL_060006800"/>
<feature type="region of interest" description="Disordered" evidence="5">
    <location>
        <begin position="709"/>
        <end position="747"/>
    </location>
</feature>
<dbReference type="GO" id="GO:0008017">
    <property type="term" value="F:microtubule binding"/>
    <property type="evidence" value="ECO:0007669"/>
    <property type="project" value="InterPro"/>
</dbReference>
<dbReference type="GO" id="GO:0007018">
    <property type="term" value="P:microtubule-based movement"/>
    <property type="evidence" value="ECO:0007669"/>
    <property type="project" value="InterPro"/>
</dbReference>
<name>A0A504YB57_LEIDO</name>
<evidence type="ECO:0000256" key="4">
    <source>
        <dbReference type="SAM" id="Coils"/>
    </source>
</evidence>
<evidence type="ECO:0000256" key="5">
    <source>
        <dbReference type="SAM" id="MobiDB-lite"/>
    </source>
</evidence>
<dbReference type="PRINTS" id="PR00380">
    <property type="entry name" value="KINESINHEAVY"/>
</dbReference>
<feature type="compositionally biased region" description="Gly residues" evidence="5">
    <location>
        <begin position="260"/>
        <end position="270"/>
    </location>
</feature>
<dbReference type="VEuPathDB" id="TriTrypDB:LdBPK_060190.1"/>
<feature type="region of interest" description="Disordered" evidence="5">
    <location>
        <begin position="600"/>
        <end position="639"/>
    </location>
</feature>
<dbReference type="InterPro" id="IPR001752">
    <property type="entry name" value="Kinesin_motor_dom"/>
</dbReference>
<dbReference type="SUPFAM" id="SSF52540">
    <property type="entry name" value="P-loop containing nucleoside triphosphate hydrolases"/>
    <property type="match status" value="1"/>
</dbReference>
<feature type="binding site" evidence="3">
    <location>
        <begin position="795"/>
        <end position="802"/>
    </location>
    <ligand>
        <name>ATP</name>
        <dbReference type="ChEBI" id="CHEBI:30616"/>
    </ligand>
</feature>
<dbReference type="VEuPathDB" id="TriTrypDB:LDHU3_06.0220"/>
<keyword evidence="3" id="KW-0505">Motor protein</keyword>
<feature type="region of interest" description="Disordered" evidence="5">
    <location>
        <begin position="851"/>
        <end position="879"/>
    </location>
</feature>
<keyword evidence="2 3" id="KW-0067">ATP-binding</keyword>
<dbReference type="GO" id="GO:0003777">
    <property type="term" value="F:microtubule motor activity"/>
    <property type="evidence" value="ECO:0007669"/>
    <property type="project" value="InterPro"/>
</dbReference>
<feature type="compositionally biased region" description="Low complexity" evidence="5">
    <location>
        <begin position="1206"/>
        <end position="1220"/>
    </location>
</feature>
<comment type="similarity">
    <text evidence="3">Belongs to the TRAFAC class myosin-kinesin ATPase superfamily. Kinesin family.</text>
</comment>
<dbReference type="PANTHER" id="PTHR47969:SF29">
    <property type="entry name" value="KINESIN-LIKE PROTEIN"/>
    <property type="match status" value="1"/>
</dbReference>
<dbReference type="Proteomes" id="UP000318447">
    <property type="component" value="Unassembled WGS sequence"/>
</dbReference>
<dbReference type="GO" id="GO:0051231">
    <property type="term" value="P:spindle elongation"/>
    <property type="evidence" value="ECO:0007669"/>
    <property type="project" value="TreeGrafter"/>
</dbReference>